<feature type="chain" id="PRO_5024384754" evidence="3">
    <location>
        <begin position="29"/>
        <end position="298"/>
    </location>
</feature>
<dbReference type="AlphaFoldDB" id="A0A5R9E7K4"/>
<keyword evidence="2" id="KW-0812">Transmembrane</keyword>
<feature type="region of interest" description="Disordered" evidence="1">
    <location>
        <begin position="31"/>
        <end position="271"/>
    </location>
</feature>
<proteinExistence type="predicted"/>
<feature type="compositionally biased region" description="Basic and acidic residues" evidence="1">
    <location>
        <begin position="200"/>
        <end position="213"/>
    </location>
</feature>
<dbReference type="RefSeq" id="WP_138054140.1">
    <property type="nucleotide sequence ID" value="NZ_VAWE01000001.1"/>
</dbReference>
<sequence>MTPKLRTHCATTLAALVLTLPVATYAYADGPLTHSAESRGDGEGRGRGGEDGRYDGSGRYGGEERGERGPYGGDGRDGSRRYGQSTHGEERGRSRTPGAGADHTGPDRRTLAAGDPAHGAPSHRRADGGAAPEQGTGTAGDRPPADPGRSRAAHAPRGKAAERPDPSPTPSLAGRQAGEGRLRPGRTSAPSPDASTPPGRHHDDGLGHGRDPEEAATEEDTTPHDENTAEAEAHAVPDSPSPSEPTPTDDASPAAAGRSHPRPVPQPLERQIPALTLGAGCALMGLGLGYMGLRLRRG</sequence>
<evidence type="ECO:0000313" key="4">
    <source>
        <dbReference type="EMBL" id="TLQ44792.1"/>
    </source>
</evidence>
<accession>A0A5R9E7K4</accession>
<reference evidence="4 5" key="1">
    <citation type="submission" date="2019-05" db="EMBL/GenBank/DDBJ databases">
        <title>Streptomyces marianii sp. nov., a novel marine actinomycete from southern coast of India.</title>
        <authorList>
            <person name="Iniyan A.M."/>
            <person name="Wink J."/>
            <person name="Ramprasad E."/>
            <person name="Ramana C.V."/>
            <person name="Bunk B."/>
            <person name="Sproer C."/>
            <person name="Joseph F.-J.R.S."/>
            <person name="Vincent S.G.P."/>
        </authorList>
    </citation>
    <scope>NUCLEOTIDE SEQUENCE [LARGE SCALE GENOMIC DNA]</scope>
    <source>
        <strain evidence="4 5">ICN19</strain>
    </source>
</reference>
<protein>
    <submittedName>
        <fullName evidence="4">Uncharacterized protein</fullName>
    </submittedName>
</protein>
<evidence type="ECO:0000256" key="2">
    <source>
        <dbReference type="SAM" id="Phobius"/>
    </source>
</evidence>
<gene>
    <name evidence="4" type="ORF">FEF34_18375</name>
</gene>
<dbReference type="OrthoDB" id="10019741at2"/>
<keyword evidence="2" id="KW-1133">Transmembrane helix</keyword>
<name>A0A5R9E7K4_9ACTN</name>
<dbReference type="Proteomes" id="UP000305921">
    <property type="component" value="Unassembled WGS sequence"/>
</dbReference>
<feature type="compositionally biased region" description="Basic and acidic residues" evidence="1">
    <location>
        <begin position="221"/>
        <end position="235"/>
    </location>
</feature>
<feature type="compositionally biased region" description="Low complexity" evidence="1">
    <location>
        <begin position="187"/>
        <end position="198"/>
    </location>
</feature>
<feature type="compositionally biased region" description="Basic and acidic residues" evidence="1">
    <location>
        <begin position="36"/>
        <end position="80"/>
    </location>
</feature>
<comment type="caution">
    <text evidence="4">The sequence shown here is derived from an EMBL/GenBank/DDBJ whole genome shotgun (WGS) entry which is preliminary data.</text>
</comment>
<feature type="transmembrane region" description="Helical" evidence="2">
    <location>
        <begin position="272"/>
        <end position="293"/>
    </location>
</feature>
<evidence type="ECO:0000313" key="5">
    <source>
        <dbReference type="Proteomes" id="UP000305921"/>
    </source>
</evidence>
<keyword evidence="3" id="KW-0732">Signal</keyword>
<dbReference type="EMBL" id="VAWE01000001">
    <property type="protein sequence ID" value="TLQ44792.1"/>
    <property type="molecule type" value="Genomic_DNA"/>
</dbReference>
<keyword evidence="5" id="KW-1185">Reference proteome</keyword>
<keyword evidence="2" id="KW-0472">Membrane</keyword>
<evidence type="ECO:0000256" key="3">
    <source>
        <dbReference type="SAM" id="SignalP"/>
    </source>
</evidence>
<evidence type="ECO:0000256" key="1">
    <source>
        <dbReference type="SAM" id="MobiDB-lite"/>
    </source>
</evidence>
<feature type="compositionally biased region" description="Low complexity" evidence="1">
    <location>
        <begin position="246"/>
        <end position="256"/>
    </location>
</feature>
<feature type="signal peptide" evidence="3">
    <location>
        <begin position="1"/>
        <end position="28"/>
    </location>
</feature>
<organism evidence="4 5">
    <name type="scientific">Streptomyces marianii</name>
    <dbReference type="NCBI Taxonomy" id="1817406"/>
    <lineage>
        <taxon>Bacteria</taxon>
        <taxon>Bacillati</taxon>
        <taxon>Actinomycetota</taxon>
        <taxon>Actinomycetes</taxon>
        <taxon>Kitasatosporales</taxon>
        <taxon>Streptomycetaceae</taxon>
        <taxon>Streptomyces</taxon>
    </lineage>
</organism>